<gene>
    <name evidence="1" type="ORF">AOZ06_48455</name>
</gene>
<reference evidence="1 2" key="1">
    <citation type="submission" date="2015-07" db="EMBL/GenBank/DDBJ databases">
        <title>Genome sequencing of Kibdelosporangium phytohabitans.</title>
        <authorList>
            <person name="Qin S."/>
            <person name="Xing K."/>
        </authorList>
    </citation>
    <scope>NUCLEOTIDE SEQUENCE [LARGE SCALE GENOMIC DNA]</scope>
    <source>
        <strain evidence="1 2">KLBMP1111</strain>
    </source>
</reference>
<evidence type="ECO:0008006" key="3">
    <source>
        <dbReference type="Google" id="ProtNLM"/>
    </source>
</evidence>
<name>A0A0N9IFL4_9PSEU</name>
<protein>
    <recommendedName>
        <fullName evidence="3">PE domain-containing protein</fullName>
    </recommendedName>
</protein>
<dbReference type="AlphaFoldDB" id="A0A0N9IFL4"/>
<dbReference type="RefSeq" id="WP_054295545.1">
    <property type="nucleotide sequence ID" value="NZ_CP012752.1"/>
</dbReference>
<organism evidence="1 2">
    <name type="scientific">Kibdelosporangium phytohabitans</name>
    <dbReference type="NCBI Taxonomy" id="860235"/>
    <lineage>
        <taxon>Bacteria</taxon>
        <taxon>Bacillati</taxon>
        <taxon>Actinomycetota</taxon>
        <taxon>Actinomycetes</taxon>
        <taxon>Pseudonocardiales</taxon>
        <taxon>Pseudonocardiaceae</taxon>
        <taxon>Kibdelosporangium</taxon>
    </lineage>
</organism>
<dbReference type="KEGG" id="kphy:AOZ06_48455"/>
<evidence type="ECO:0000313" key="1">
    <source>
        <dbReference type="EMBL" id="ALG13659.1"/>
    </source>
</evidence>
<proteinExistence type="predicted"/>
<dbReference type="EMBL" id="CP012752">
    <property type="protein sequence ID" value="ALG13659.1"/>
    <property type="molecule type" value="Genomic_DNA"/>
</dbReference>
<sequence>MTENGFQFDPQVLPRSHAACTDALAKVDRQIELAKADLRTTAWAGDPVSAYAAERFNARALEEEPSALQALQAYRSALDTLVAKLISSETQYRRTEQDKDATMRGAQ</sequence>
<evidence type="ECO:0000313" key="2">
    <source>
        <dbReference type="Proteomes" id="UP000063699"/>
    </source>
</evidence>
<keyword evidence="2" id="KW-1185">Reference proteome</keyword>
<dbReference type="STRING" id="860235.AOZ06_48455"/>
<dbReference type="Proteomes" id="UP000063699">
    <property type="component" value="Chromosome"/>
</dbReference>
<accession>A0A0N9IFL4</accession>